<evidence type="ECO:0000313" key="3">
    <source>
        <dbReference type="Proteomes" id="UP001597402"/>
    </source>
</evidence>
<dbReference type="PROSITE" id="PS51257">
    <property type="entry name" value="PROKAR_LIPOPROTEIN"/>
    <property type="match status" value="1"/>
</dbReference>
<evidence type="ECO:0000313" key="2">
    <source>
        <dbReference type="EMBL" id="MFD2089980.1"/>
    </source>
</evidence>
<protein>
    <recommendedName>
        <fullName evidence="4">Lipoprotein</fullName>
    </recommendedName>
</protein>
<accession>A0ABW4X662</accession>
<organism evidence="2 3">
    <name type="scientific">Blastococcus deserti</name>
    <dbReference type="NCBI Taxonomy" id="2259033"/>
    <lineage>
        <taxon>Bacteria</taxon>
        <taxon>Bacillati</taxon>
        <taxon>Actinomycetota</taxon>
        <taxon>Actinomycetes</taxon>
        <taxon>Geodermatophilales</taxon>
        <taxon>Geodermatophilaceae</taxon>
        <taxon>Blastococcus</taxon>
    </lineage>
</organism>
<keyword evidence="3" id="KW-1185">Reference proteome</keyword>
<reference evidence="3" key="1">
    <citation type="journal article" date="2019" name="Int. J. Syst. Evol. Microbiol.">
        <title>The Global Catalogue of Microorganisms (GCM) 10K type strain sequencing project: providing services to taxonomists for standard genome sequencing and annotation.</title>
        <authorList>
            <consortium name="The Broad Institute Genomics Platform"/>
            <consortium name="The Broad Institute Genome Sequencing Center for Infectious Disease"/>
            <person name="Wu L."/>
            <person name="Ma J."/>
        </authorList>
    </citation>
    <scope>NUCLEOTIDE SEQUENCE [LARGE SCALE GENOMIC DNA]</scope>
    <source>
        <strain evidence="3">JCM 3338</strain>
    </source>
</reference>
<keyword evidence="1" id="KW-0732">Signal</keyword>
<proteinExistence type="predicted"/>
<dbReference type="Proteomes" id="UP001597402">
    <property type="component" value="Unassembled WGS sequence"/>
</dbReference>
<dbReference type="EMBL" id="JBHUHP010000001">
    <property type="protein sequence ID" value="MFD2089980.1"/>
    <property type="molecule type" value="Genomic_DNA"/>
</dbReference>
<feature type="signal peptide" evidence="1">
    <location>
        <begin position="1"/>
        <end position="20"/>
    </location>
</feature>
<gene>
    <name evidence="2" type="ORF">ACFSHS_00170</name>
</gene>
<feature type="chain" id="PRO_5045143744" description="Lipoprotein" evidence="1">
    <location>
        <begin position="21"/>
        <end position="279"/>
    </location>
</feature>
<comment type="caution">
    <text evidence="2">The sequence shown here is derived from an EMBL/GenBank/DDBJ whole genome shotgun (WGS) entry which is preliminary data.</text>
</comment>
<name>A0ABW4X662_9ACTN</name>
<evidence type="ECO:0008006" key="4">
    <source>
        <dbReference type="Google" id="ProtNLM"/>
    </source>
</evidence>
<evidence type="ECO:0000256" key="1">
    <source>
        <dbReference type="SAM" id="SignalP"/>
    </source>
</evidence>
<sequence>MRRCLVALAGLLAAACGTTASPTASSSTPGPAVPAVPGMEAEAVRLRTDEAVGGRFQVRLAATGGDVFTVTSVALDSPGFGALPATAVTAEFALGRVIDLPTPYGPPQCDADPWPAAARLTVVRPGGAAEPVRVPLSGDVLATVHEEECAEQAIAEVVEVTVADLADDGDAVTGLLTLTRRAGEERVAATALGRSVLLEVVAEELPLELPAGERSVTTAVSFTPASCHPHVLAETKKPYVFPLTVEVEDVDPVSVDLPLDQGARDRLAALVQRVCGATN</sequence>
<dbReference type="RefSeq" id="WP_376870290.1">
    <property type="nucleotide sequence ID" value="NZ_JBHUHP010000001.1"/>
</dbReference>